<reference evidence="2 3" key="1">
    <citation type="submission" date="2019-12" db="EMBL/GenBank/DDBJ databases">
        <title>complete genome sequences of Pseudomonas otitidis str. WP8-S17-CRE-03 isolated from wastewater treatment plant effluent.</title>
        <authorList>
            <person name="Sekizuka T."/>
            <person name="Itokawa K."/>
            <person name="Yatsu K."/>
            <person name="Inamine Y."/>
            <person name="Kuroda M."/>
        </authorList>
    </citation>
    <scope>NUCLEOTIDE SEQUENCE [LARGE SCALE GENOMIC DNA]</scope>
    <source>
        <strain evidence="2 3">WP8-S17-CRE-03</strain>
    </source>
</reference>
<keyword evidence="1" id="KW-0732">Signal</keyword>
<feature type="signal peptide" evidence="1">
    <location>
        <begin position="1"/>
        <end position="32"/>
    </location>
</feature>
<dbReference type="RefSeq" id="WP_182852327.1">
    <property type="nucleotide sequence ID" value="NZ_AP022213.1"/>
</dbReference>
<dbReference type="PROSITE" id="PS51257">
    <property type="entry name" value="PROKAR_LIPOPROTEIN"/>
    <property type="match status" value="1"/>
</dbReference>
<evidence type="ECO:0000256" key="1">
    <source>
        <dbReference type="SAM" id="SignalP"/>
    </source>
</evidence>
<accession>A0A6S5RSH8</accession>
<proteinExistence type="predicted"/>
<feature type="chain" id="PRO_5027755534" description="Lipoprotein" evidence="1">
    <location>
        <begin position="33"/>
        <end position="493"/>
    </location>
</feature>
<evidence type="ECO:0008006" key="4">
    <source>
        <dbReference type="Google" id="ProtNLM"/>
    </source>
</evidence>
<protein>
    <recommendedName>
        <fullName evidence="4">Lipoprotein</fullName>
    </recommendedName>
</protein>
<gene>
    <name evidence="2" type="ORF">WP8S17C03_21030</name>
</gene>
<name>A0A6S5RSH8_9GAMM</name>
<sequence>MPHAAYRLSRRPFRLILSAALGIALLTAQGCAGPSGSAQLYSPKSNGLGRVFPDKLDMSKAVMKTDPNRDLKGKDVFALYLSDAYFKYLPDFSGSNEVVIVAEFTEVSAGDKGDTVTTVLGPYTGVGDPSKGPFFNKLLYGPKKLEADQISVTLTVLEYDQGENEDTAAFLDFINSVGQTLSLDNPVTAAERTFTKEIAKSLLSLNKDDVVMRVSFDLLGNAGNLQGFQDVNGSAIPLNPGNYVLINQQSCALTTCFGYLSKNGTSRNPVAYIGDAVMSVPVAIKRGLTDAPDGPSLADIDPGQIKLQQQALTDTNGKPYTDKTWLTLSVVQGGDPSLWAKRKLLLSAEEMVQRIAKSRTGGLQVSQNYKAAIESLEAARRQEKAASGVMGFADSLNTQGERVFATSQREICLRHPDTLKSDDITAQVFKVQADKSLKRIADTDIAIDPSRSTPNNTCLKTTANGMSAGRYRVELTYAADGETYRQRLDYEVK</sequence>
<dbReference type="EMBL" id="AP022213">
    <property type="protein sequence ID" value="BBT16054.1"/>
    <property type="molecule type" value="Genomic_DNA"/>
</dbReference>
<organism evidence="2 3">
    <name type="scientific">Metapseudomonas otitidis</name>
    <dbReference type="NCBI Taxonomy" id="319939"/>
    <lineage>
        <taxon>Bacteria</taxon>
        <taxon>Pseudomonadati</taxon>
        <taxon>Pseudomonadota</taxon>
        <taxon>Gammaproteobacteria</taxon>
        <taxon>Pseudomonadales</taxon>
        <taxon>Pseudomonadaceae</taxon>
        <taxon>Metapseudomonas</taxon>
    </lineage>
</organism>
<dbReference type="AlphaFoldDB" id="A0A6S5RSH8"/>
<evidence type="ECO:0000313" key="2">
    <source>
        <dbReference type="EMBL" id="BBT16054.1"/>
    </source>
</evidence>
<evidence type="ECO:0000313" key="3">
    <source>
        <dbReference type="Proteomes" id="UP000515591"/>
    </source>
</evidence>
<dbReference type="Proteomes" id="UP000515591">
    <property type="component" value="Chromosome"/>
</dbReference>